<keyword evidence="3" id="KW-1185">Reference proteome</keyword>
<dbReference type="EMBL" id="JASAOG010000143">
    <property type="protein sequence ID" value="KAK0048024.1"/>
    <property type="molecule type" value="Genomic_DNA"/>
</dbReference>
<dbReference type="Proteomes" id="UP001233172">
    <property type="component" value="Unassembled WGS sequence"/>
</dbReference>
<feature type="non-terminal residue" evidence="2">
    <location>
        <position position="56"/>
    </location>
</feature>
<organism evidence="2 3">
    <name type="scientific">Biomphalaria pfeifferi</name>
    <name type="common">Bloodfluke planorb</name>
    <name type="synonym">Freshwater snail</name>
    <dbReference type="NCBI Taxonomy" id="112525"/>
    <lineage>
        <taxon>Eukaryota</taxon>
        <taxon>Metazoa</taxon>
        <taxon>Spiralia</taxon>
        <taxon>Lophotrochozoa</taxon>
        <taxon>Mollusca</taxon>
        <taxon>Gastropoda</taxon>
        <taxon>Heterobranchia</taxon>
        <taxon>Euthyneura</taxon>
        <taxon>Panpulmonata</taxon>
        <taxon>Hygrophila</taxon>
        <taxon>Lymnaeoidea</taxon>
        <taxon>Planorbidae</taxon>
        <taxon>Biomphalaria</taxon>
    </lineage>
</organism>
<sequence>PPPTRAKSVTDLRNYSFGAGLSNIGTETVPNTPGASRRPKSLHESTIASAWTNAFF</sequence>
<name>A0AAD8B5Y9_BIOPF</name>
<dbReference type="AlphaFoldDB" id="A0AAD8B5Y9"/>
<feature type="non-terminal residue" evidence="2">
    <location>
        <position position="1"/>
    </location>
</feature>
<evidence type="ECO:0000256" key="1">
    <source>
        <dbReference type="SAM" id="MobiDB-lite"/>
    </source>
</evidence>
<comment type="caution">
    <text evidence="2">The sequence shown here is derived from an EMBL/GenBank/DDBJ whole genome shotgun (WGS) entry which is preliminary data.</text>
</comment>
<reference evidence="2" key="1">
    <citation type="journal article" date="2023" name="PLoS Negl. Trop. Dis.">
        <title>A genome sequence for Biomphalaria pfeifferi, the major vector snail for the human-infecting parasite Schistosoma mansoni.</title>
        <authorList>
            <person name="Bu L."/>
            <person name="Lu L."/>
            <person name="Laidemitt M.R."/>
            <person name="Zhang S.M."/>
            <person name="Mutuku M."/>
            <person name="Mkoji G."/>
            <person name="Steinauer M."/>
            <person name="Loker E.S."/>
        </authorList>
    </citation>
    <scope>NUCLEOTIDE SEQUENCE</scope>
    <source>
        <strain evidence="2">KasaAsao</strain>
    </source>
</reference>
<evidence type="ECO:0000313" key="3">
    <source>
        <dbReference type="Proteomes" id="UP001233172"/>
    </source>
</evidence>
<proteinExistence type="predicted"/>
<feature type="compositionally biased region" description="Polar residues" evidence="1">
    <location>
        <begin position="23"/>
        <end position="34"/>
    </location>
</feature>
<evidence type="ECO:0000313" key="2">
    <source>
        <dbReference type="EMBL" id="KAK0048024.1"/>
    </source>
</evidence>
<reference evidence="2" key="2">
    <citation type="submission" date="2023-04" db="EMBL/GenBank/DDBJ databases">
        <authorList>
            <person name="Bu L."/>
            <person name="Lu L."/>
            <person name="Laidemitt M.R."/>
            <person name="Zhang S.M."/>
            <person name="Mutuku M."/>
            <person name="Mkoji G."/>
            <person name="Steinauer M."/>
            <person name="Loker E.S."/>
        </authorList>
    </citation>
    <scope>NUCLEOTIDE SEQUENCE</scope>
    <source>
        <strain evidence="2">KasaAsao</strain>
        <tissue evidence="2">Whole Snail</tissue>
    </source>
</reference>
<feature type="region of interest" description="Disordered" evidence="1">
    <location>
        <begin position="20"/>
        <end position="44"/>
    </location>
</feature>
<gene>
    <name evidence="2" type="ORF">Bpfe_022641</name>
</gene>
<accession>A0AAD8B5Y9</accession>
<protein>
    <submittedName>
        <fullName evidence="2">Formin-like protein 3</fullName>
    </submittedName>
</protein>